<dbReference type="PANTHER" id="PTHR47396:SF1">
    <property type="entry name" value="ATP-DEPENDENT HELICASE IRC3-RELATED"/>
    <property type="match status" value="1"/>
</dbReference>
<evidence type="ECO:0000313" key="2">
    <source>
        <dbReference type="EMBL" id="AGA32613.1"/>
    </source>
</evidence>
<dbReference type="GO" id="GO:0005829">
    <property type="term" value="C:cytosol"/>
    <property type="evidence" value="ECO:0007669"/>
    <property type="project" value="TreeGrafter"/>
</dbReference>
<protein>
    <submittedName>
        <fullName evidence="2">Type III restriction enzyme, res subunit-like protein</fullName>
    </submittedName>
</protein>
<name>L0DUA9_THIND</name>
<sequence>MLDAAILPAITHVSLPARYDIDFKINGLHVRHLAHPEKVIDATVAPFRSRGANCRRVLATGEDGSQHVIEFAAFRDTYDLLITGSVRAQSGATDGTKLVLESARFRQPPSLLADFAHIRDEVYRGWLSGIRYKRALPALDGQPAQDGLRLPQIGALHAIASHWTLGADPAVLVMPTGTGKTEVMIAAPLAAQSERVLIVVPTDALRQQTADKFLSYGLLKKIGVIDDIPLPVVAALSSRPDRAHFDAIRACNVLVTTMSSIGLADPDTQREFASLFSHIFFDEAHHIEAATWKRFRNHCTAAHTLLFTATPFREDGKPIEGKIIYNFPLSAAQDQDYFNPIRFVEVFEPDERQSDLKIAEAAVARLREDLAAGYDHILMARAGKIEDAETIYRTIYARHHVDLNPVLLHSRSRGKRAILDAIRGGQHRIIVCVDMFGEGFDLPNLKIAALHSIHKSLGITLQFVGRFARTSLRIGPATFIANTAEDGVPEALENLFHEDADWNQLLADLSYDAIDPQAKLSELVANLEIVGAGQELLEISTLALRPKISAQVYRTTEFHPERYEQAFRAKQRIYQPQISRRDNMLVLVVNQRESIDWTDSRDIETDSWDLVSL</sequence>
<proteinExistence type="predicted"/>
<dbReference type="InterPro" id="IPR001650">
    <property type="entry name" value="Helicase_C-like"/>
</dbReference>
<evidence type="ECO:0000313" key="3">
    <source>
        <dbReference type="Proteomes" id="UP000010809"/>
    </source>
</evidence>
<dbReference type="RefSeq" id="WP_015257756.1">
    <property type="nucleotide sequence ID" value="NC_019902.2"/>
</dbReference>
<dbReference type="InterPro" id="IPR027417">
    <property type="entry name" value="P-loop_NTPase"/>
</dbReference>
<reference evidence="2" key="1">
    <citation type="submission" date="2015-12" db="EMBL/GenBank/DDBJ databases">
        <authorList>
            <person name="Tikhonova T.V."/>
            <person name="Pavlov A.R."/>
            <person name="Beletsky A.V."/>
            <person name="Mardanov A.V."/>
            <person name="Sorokin D.Y."/>
            <person name="Ravin N.V."/>
            <person name="Popov V.O."/>
        </authorList>
    </citation>
    <scope>NUCLEOTIDE SEQUENCE</scope>
    <source>
        <strain evidence="2">DSM 14787</strain>
    </source>
</reference>
<dbReference type="SMART" id="SM00487">
    <property type="entry name" value="DEXDc"/>
    <property type="match status" value="1"/>
</dbReference>
<dbReference type="GO" id="GO:0016787">
    <property type="term" value="F:hydrolase activity"/>
    <property type="evidence" value="ECO:0007669"/>
    <property type="project" value="InterPro"/>
</dbReference>
<evidence type="ECO:0000259" key="1">
    <source>
        <dbReference type="PROSITE" id="PS51192"/>
    </source>
</evidence>
<dbReference type="PROSITE" id="PS51192">
    <property type="entry name" value="HELICASE_ATP_BIND_1"/>
    <property type="match status" value="1"/>
</dbReference>
<dbReference type="Pfam" id="PF04851">
    <property type="entry name" value="ResIII"/>
    <property type="match status" value="1"/>
</dbReference>
<dbReference type="InterPro" id="IPR006935">
    <property type="entry name" value="Helicase/UvrB_N"/>
</dbReference>
<dbReference type="Proteomes" id="UP000010809">
    <property type="component" value="Chromosome"/>
</dbReference>
<dbReference type="EMBL" id="CP003989">
    <property type="protein sequence ID" value="AGA32613.1"/>
    <property type="molecule type" value="Genomic_DNA"/>
</dbReference>
<dbReference type="CDD" id="cd17926">
    <property type="entry name" value="DEXHc_RE"/>
    <property type="match status" value="1"/>
</dbReference>
<dbReference type="CDD" id="cd18785">
    <property type="entry name" value="SF2_C"/>
    <property type="match status" value="1"/>
</dbReference>
<dbReference type="PANTHER" id="PTHR47396">
    <property type="entry name" value="TYPE I RESTRICTION ENZYME ECOKI R PROTEIN"/>
    <property type="match status" value="1"/>
</dbReference>
<dbReference type="InterPro" id="IPR014001">
    <property type="entry name" value="Helicase_ATP-bd"/>
</dbReference>
<organism evidence="2 3">
    <name type="scientific">Thioalkalivibrio nitratireducens (strain DSM 14787 / UNIQEM 213 / ALEN2)</name>
    <dbReference type="NCBI Taxonomy" id="1255043"/>
    <lineage>
        <taxon>Bacteria</taxon>
        <taxon>Pseudomonadati</taxon>
        <taxon>Pseudomonadota</taxon>
        <taxon>Gammaproteobacteria</taxon>
        <taxon>Chromatiales</taxon>
        <taxon>Ectothiorhodospiraceae</taxon>
        <taxon>Thioalkalivibrio</taxon>
    </lineage>
</organism>
<dbReference type="OrthoDB" id="9802848at2"/>
<dbReference type="HOGENOM" id="CLU_445440_0_0_6"/>
<accession>L0DUA9</accession>
<keyword evidence="3" id="KW-1185">Reference proteome</keyword>
<dbReference type="GO" id="GO:0005524">
    <property type="term" value="F:ATP binding"/>
    <property type="evidence" value="ECO:0007669"/>
    <property type="project" value="InterPro"/>
</dbReference>
<dbReference type="eggNOG" id="COG1061">
    <property type="taxonomic scope" value="Bacteria"/>
</dbReference>
<dbReference type="InterPro" id="IPR050742">
    <property type="entry name" value="Helicase_Restrict-Modif_Enz"/>
</dbReference>
<dbReference type="GO" id="GO:0003677">
    <property type="term" value="F:DNA binding"/>
    <property type="evidence" value="ECO:0007669"/>
    <property type="project" value="InterPro"/>
</dbReference>
<dbReference type="PATRIC" id="fig|1255043.3.peg.928"/>
<dbReference type="SUPFAM" id="SSF52540">
    <property type="entry name" value="P-loop containing nucleoside triphosphate hydrolases"/>
    <property type="match status" value="1"/>
</dbReference>
<feature type="domain" description="Helicase ATP-binding" evidence="1">
    <location>
        <begin position="161"/>
        <end position="329"/>
    </location>
</feature>
<dbReference type="Gene3D" id="3.40.50.300">
    <property type="entry name" value="P-loop containing nucleotide triphosphate hydrolases"/>
    <property type="match status" value="2"/>
</dbReference>
<dbReference type="STRING" id="1255043.TVNIR_0923"/>
<dbReference type="Pfam" id="PF00271">
    <property type="entry name" value="Helicase_C"/>
    <property type="match status" value="1"/>
</dbReference>
<gene>
    <name evidence="2" type="ordered locus">TVNIR_0923</name>
</gene>
<dbReference type="KEGG" id="tni:TVNIR_0923"/>
<dbReference type="AlphaFoldDB" id="L0DUA9"/>